<dbReference type="EMBL" id="REGN01004166">
    <property type="protein sequence ID" value="RNA18830.1"/>
    <property type="molecule type" value="Genomic_DNA"/>
</dbReference>
<dbReference type="AlphaFoldDB" id="A0A3M7R5J7"/>
<accession>A0A3M7R5J7</accession>
<proteinExistence type="predicted"/>
<dbReference type="Proteomes" id="UP000276133">
    <property type="component" value="Unassembled WGS sequence"/>
</dbReference>
<keyword evidence="2" id="KW-1185">Reference proteome</keyword>
<gene>
    <name evidence="1" type="ORF">BpHYR1_023900</name>
</gene>
<protein>
    <submittedName>
        <fullName evidence="1">Uncharacterized protein</fullName>
    </submittedName>
</protein>
<sequence length="105" mass="12526">MQNNLFYLIDLISIFKENIWILSMSLNSGDYRNFPNFEKKLISHRYNLFSFELNLYDLFSSKFRIPLIFQKFNNSTVSGQSYIWDVHHKQRHSSEHLMAANSATI</sequence>
<comment type="caution">
    <text evidence="1">The sequence shown here is derived from an EMBL/GenBank/DDBJ whole genome shotgun (WGS) entry which is preliminary data.</text>
</comment>
<name>A0A3M7R5J7_BRAPC</name>
<reference evidence="1 2" key="1">
    <citation type="journal article" date="2018" name="Sci. Rep.">
        <title>Genomic signatures of local adaptation to the degree of environmental predictability in rotifers.</title>
        <authorList>
            <person name="Franch-Gras L."/>
            <person name="Hahn C."/>
            <person name="Garcia-Roger E.M."/>
            <person name="Carmona M.J."/>
            <person name="Serra M."/>
            <person name="Gomez A."/>
        </authorList>
    </citation>
    <scope>NUCLEOTIDE SEQUENCE [LARGE SCALE GENOMIC DNA]</scope>
    <source>
        <strain evidence="1">HYR1</strain>
    </source>
</reference>
<evidence type="ECO:0000313" key="1">
    <source>
        <dbReference type="EMBL" id="RNA18830.1"/>
    </source>
</evidence>
<organism evidence="1 2">
    <name type="scientific">Brachionus plicatilis</name>
    <name type="common">Marine rotifer</name>
    <name type="synonym">Brachionus muelleri</name>
    <dbReference type="NCBI Taxonomy" id="10195"/>
    <lineage>
        <taxon>Eukaryota</taxon>
        <taxon>Metazoa</taxon>
        <taxon>Spiralia</taxon>
        <taxon>Gnathifera</taxon>
        <taxon>Rotifera</taxon>
        <taxon>Eurotatoria</taxon>
        <taxon>Monogononta</taxon>
        <taxon>Pseudotrocha</taxon>
        <taxon>Ploima</taxon>
        <taxon>Brachionidae</taxon>
        <taxon>Brachionus</taxon>
    </lineage>
</organism>
<evidence type="ECO:0000313" key="2">
    <source>
        <dbReference type="Proteomes" id="UP000276133"/>
    </source>
</evidence>